<organism evidence="2 3">
    <name type="scientific">Choiromyces venosus 120613-1</name>
    <dbReference type="NCBI Taxonomy" id="1336337"/>
    <lineage>
        <taxon>Eukaryota</taxon>
        <taxon>Fungi</taxon>
        <taxon>Dikarya</taxon>
        <taxon>Ascomycota</taxon>
        <taxon>Pezizomycotina</taxon>
        <taxon>Pezizomycetes</taxon>
        <taxon>Pezizales</taxon>
        <taxon>Tuberaceae</taxon>
        <taxon>Choiromyces</taxon>
    </lineage>
</organism>
<dbReference type="AlphaFoldDB" id="A0A3N4IQV9"/>
<evidence type="ECO:0000313" key="2">
    <source>
        <dbReference type="EMBL" id="RPA88329.1"/>
    </source>
</evidence>
<protein>
    <submittedName>
        <fullName evidence="2">Uncharacterized protein</fullName>
    </submittedName>
</protein>
<evidence type="ECO:0000313" key="3">
    <source>
        <dbReference type="Proteomes" id="UP000276215"/>
    </source>
</evidence>
<reference evidence="2 3" key="1">
    <citation type="journal article" date="2018" name="Nat. Ecol. Evol.">
        <title>Pezizomycetes genomes reveal the molecular basis of ectomycorrhizal truffle lifestyle.</title>
        <authorList>
            <person name="Murat C."/>
            <person name="Payen T."/>
            <person name="Noel B."/>
            <person name="Kuo A."/>
            <person name="Morin E."/>
            <person name="Chen J."/>
            <person name="Kohler A."/>
            <person name="Krizsan K."/>
            <person name="Balestrini R."/>
            <person name="Da Silva C."/>
            <person name="Montanini B."/>
            <person name="Hainaut M."/>
            <person name="Levati E."/>
            <person name="Barry K.W."/>
            <person name="Belfiori B."/>
            <person name="Cichocki N."/>
            <person name="Clum A."/>
            <person name="Dockter R.B."/>
            <person name="Fauchery L."/>
            <person name="Guy J."/>
            <person name="Iotti M."/>
            <person name="Le Tacon F."/>
            <person name="Lindquist E.A."/>
            <person name="Lipzen A."/>
            <person name="Malagnac F."/>
            <person name="Mello A."/>
            <person name="Molinier V."/>
            <person name="Miyauchi S."/>
            <person name="Poulain J."/>
            <person name="Riccioni C."/>
            <person name="Rubini A."/>
            <person name="Sitrit Y."/>
            <person name="Splivallo R."/>
            <person name="Traeger S."/>
            <person name="Wang M."/>
            <person name="Zifcakova L."/>
            <person name="Wipf D."/>
            <person name="Zambonelli A."/>
            <person name="Paolocci F."/>
            <person name="Nowrousian M."/>
            <person name="Ottonello S."/>
            <person name="Baldrian P."/>
            <person name="Spatafora J.W."/>
            <person name="Henrissat B."/>
            <person name="Nagy L.G."/>
            <person name="Aury J.M."/>
            <person name="Wincker P."/>
            <person name="Grigoriev I.V."/>
            <person name="Bonfante P."/>
            <person name="Martin F.M."/>
        </authorList>
    </citation>
    <scope>NUCLEOTIDE SEQUENCE [LARGE SCALE GENOMIC DNA]</scope>
    <source>
        <strain evidence="2 3">120613-1</strain>
    </source>
</reference>
<dbReference type="STRING" id="1336337.A0A3N4IQV9"/>
<gene>
    <name evidence="2" type="ORF">L873DRAFT_1857694</name>
</gene>
<keyword evidence="3" id="KW-1185">Reference proteome</keyword>
<proteinExistence type="predicted"/>
<name>A0A3N4IQV9_9PEZI</name>
<sequence>MTISDGYSDSISESDDGTESDDTLASSEEEEDDRTEKNTGMQIKWKSRADKNLQGAYGVGSKLSRRNQQENLNEFRNEAIKSYNIGALWKRQRDLHLAQPPTKLADISCGGVKSLLRRKCEQIAKFGVGGLRGHLLRRYEMVHAFLHAQLKRPNNTWKSVALAVAHTFGRGEYIARWIIRWEQEWISNSTIPAAEGHGKASNKWWVLESLFCDEGLQLLICDYVSSAKDGKNL</sequence>
<dbReference type="Proteomes" id="UP000276215">
    <property type="component" value="Unassembled WGS sequence"/>
</dbReference>
<accession>A0A3N4IQV9</accession>
<evidence type="ECO:0000256" key="1">
    <source>
        <dbReference type="SAM" id="MobiDB-lite"/>
    </source>
</evidence>
<dbReference type="EMBL" id="ML121460">
    <property type="protein sequence ID" value="RPA88329.1"/>
    <property type="molecule type" value="Genomic_DNA"/>
</dbReference>
<feature type="region of interest" description="Disordered" evidence="1">
    <location>
        <begin position="1"/>
        <end position="43"/>
    </location>
</feature>
<feature type="compositionally biased region" description="Acidic residues" evidence="1">
    <location>
        <begin position="12"/>
        <end position="33"/>
    </location>
</feature>